<dbReference type="InterPro" id="IPR036388">
    <property type="entry name" value="WH-like_DNA-bd_sf"/>
</dbReference>
<dbReference type="InterPro" id="IPR036390">
    <property type="entry name" value="WH_DNA-bd_sf"/>
</dbReference>
<keyword evidence="1" id="KW-0238">DNA-binding</keyword>
<dbReference type="Proteomes" id="UP000638560">
    <property type="component" value="Unassembled WGS sequence"/>
</dbReference>
<organism evidence="2 3">
    <name type="scientific">Plantactinospora alkalitolerans</name>
    <dbReference type="NCBI Taxonomy" id="2789879"/>
    <lineage>
        <taxon>Bacteria</taxon>
        <taxon>Bacillati</taxon>
        <taxon>Actinomycetota</taxon>
        <taxon>Actinomycetes</taxon>
        <taxon>Micromonosporales</taxon>
        <taxon>Micromonosporaceae</taxon>
        <taxon>Plantactinospora</taxon>
    </lineage>
</organism>
<evidence type="ECO:0000313" key="2">
    <source>
        <dbReference type="EMBL" id="MBF9129797.1"/>
    </source>
</evidence>
<dbReference type="SUPFAM" id="SSF46785">
    <property type="entry name" value="Winged helix' DNA-binding domain"/>
    <property type="match status" value="1"/>
</dbReference>
<dbReference type="PROSITE" id="PS51197">
    <property type="entry name" value="HTH_RRF2_2"/>
    <property type="match status" value="1"/>
</dbReference>
<evidence type="ECO:0000313" key="3">
    <source>
        <dbReference type="Proteomes" id="UP000638560"/>
    </source>
</evidence>
<accession>A0ABS0GUA5</accession>
<name>A0ABS0GUA5_9ACTN</name>
<reference evidence="2 3" key="1">
    <citation type="submission" date="2020-11" db="EMBL/GenBank/DDBJ databases">
        <title>A novel isolate from a Black sea contaminated sediment with potential to produce alkanes: Plantactinospora alkalitolerans sp. nov.</title>
        <authorList>
            <person name="Carro L."/>
            <person name="Veyisoglu A."/>
            <person name="Guven K."/>
            <person name="Schumann P."/>
            <person name="Klenk H.-P."/>
            <person name="Sahin N."/>
        </authorList>
    </citation>
    <scope>NUCLEOTIDE SEQUENCE [LARGE SCALE GENOMIC DNA]</scope>
    <source>
        <strain evidence="2 3">S1510</strain>
    </source>
</reference>
<sequence>MHISARTEYAVRAMLVVADFHPRLVKTSEIATAERISVSFLAAILTDLRRGGLLLSFRGTEGGHGLARPAEAISVGDILRAAEGVLVTTVRGRPTALASYDGTARGLRKVWLSLDLAITEVVDRTTLADLLASAPGP</sequence>
<dbReference type="InterPro" id="IPR000944">
    <property type="entry name" value="Tscrpt_reg_Rrf2"/>
</dbReference>
<evidence type="ECO:0000256" key="1">
    <source>
        <dbReference type="ARBA" id="ARBA00023125"/>
    </source>
</evidence>
<dbReference type="Gene3D" id="1.10.10.10">
    <property type="entry name" value="Winged helix-like DNA-binding domain superfamily/Winged helix DNA-binding domain"/>
    <property type="match status" value="1"/>
</dbReference>
<keyword evidence="3" id="KW-1185">Reference proteome</keyword>
<dbReference type="RefSeq" id="WP_196201422.1">
    <property type="nucleotide sequence ID" value="NZ_JADPUN010000134.1"/>
</dbReference>
<dbReference type="PANTHER" id="PTHR33221:SF5">
    <property type="entry name" value="HTH-TYPE TRANSCRIPTIONAL REGULATOR ISCR"/>
    <property type="match status" value="1"/>
</dbReference>
<protein>
    <submittedName>
        <fullName evidence="2">Rrf2 family transcriptional regulator</fullName>
    </submittedName>
</protein>
<dbReference type="Pfam" id="PF02082">
    <property type="entry name" value="Rrf2"/>
    <property type="match status" value="1"/>
</dbReference>
<proteinExistence type="predicted"/>
<gene>
    <name evidence="2" type="ORF">I0C86_12620</name>
</gene>
<dbReference type="NCBIfam" id="TIGR00738">
    <property type="entry name" value="rrf2_super"/>
    <property type="match status" value="1"/>
</dbReference>
<comment type="caution">
    <text evidence="2">The sequence shown here is derived from an EMBL/GenBank/DDBJ whole genome shotgun (WGS) entry which is preliminary data.</text>
</comment>
<dbReference type="PANTHER" id="PTHR33221">
    <property type="entry name" value="WINGED HELIX-TURN-HELIX TRANSCRIPTIONAL REGULATOR, RRF2 FAMILY"/>
    <property type="match status" value="1"/>
</dbReference>
<dbReference type="EMBL" id="JADPUN010000134">
    <property type="protein sequence ID" value="MBF9129797.1"/>
    <property type="molecule type" value="Genomic_DNA"/>
</dbReference>